<dbReference type="InterPro" id="IPR029044">
    <property type="entry name" value="Nucleotide-diphossugar_trans"/>
</dbReference>
<evidence type="ECO:0000256" key="3">
    <source>
        <dbReference type="ARBA" id="ARBA00022679"/>
    </source>
</evidence>
<evidence type="ECO:0000259" key="9">
    <source>
        <dbReference type="Pfam" id="PF00535"/>
    </source>
</evidence>
<dbReference type="Gene3D" id="3.90.550.10">
    <property type="entry name" value="Spore Coat Polysaccharide Biosynthesis Protein SpsA, Chain A"/>
    <property type="match status" value="1"/>
</dbReference>
<dbReference type="GO" id="GO:0005886">
    <property type="term" value="C:plasma membrane"/>
    <property type="evidence" value="ECO:0007669"/>
    <property type="project" value="TreeGrafter"/>
</dbReference>
<evidence type="ECO:0000256" key="2">
    <source>
        <dbReference type="ARBA" id="ARBA00022676"/>
    </source>
</evidence>
<feature type="domain" description="Glycosyltransferase 2-like" evidence="9">
    <location>
        <begin position="5"/>
        <end position="166"/>
    </location>
</feature>
<keyword evidence="5" id="KW-0448">Lipopolysaccharide biosynthesis</keyword>
<evidence type="ECO:0000256" key="6">
    <source>
        <dbReference type="ARBA" id="ARBA00022989"/>
    </source>
</evidence>
<dbReference type="PANTHER" id="PTHR48090:SF3">
    <property type="entry name" value="UNDECAPRENYL-PHOSPHATE 4-DEOXY-4-FORMAMIDO-L-ARABINOSE TRANSFERASE"/>
    <property type="match status" value="1"/>
</dbReference>
<keyword evidence="4 8" id="KW-0812">Transmembrane</keyword>
<keyword evidence="2" id="KW-0328">Glycosyltransferase</keyword>
<proteinExistence type="predicted"/>
<dbReference type="InterPro" id="IPR050256">
    <property type="entry name" value="Glycosyltransferase_2"/>
</dbReference>
<evidence type="ECO:0000256" key="5">
    <source>
        <dbReference type="ARBA" id="ARBA00022985"/>
    </source>
</evidence>
<feature type="transmembrane region" description="Helical" evidence="8">
    <location>
        <begin position="267"/>
        <end position="289"/>
    </location>
</feature>
<protein>
    <submittedName>
        <fullName evidence="10">Glycosyltransferase</fullName>
    </submittedName>
</protein>
<accession>A0A2N9YHI1</accession>
<keyword evidence="1" id="KW-1003">Cell membrane</keyword>
<dbReference type="Pfam" id="PF00535">
    <property type="entry name" value="Glycos_transf_2"/>
    <property type="match status" value="1"/>
</dbReference>
<evidence type="ECO:0000313" key="11">
    <source>
        <dbReference type="Proteomes" id="UP000234271"/>
    </source>
</evidence>
<gene>
    <name evidence="10" type="ORF">BLE401_15275</name>
</gene>
<dbReference type="PANTHER" id="PTHR48090">
    <property type="entry name" value="UNDECAPRENYL-PHOSPHATE 4-DEOXY-4-FORMAMIDO-L-ARABINOSE TRANSFERASE-RELATED"/>
    <property type="match status" value="1"/>
</dbReference>
<feature type="transmembrane region" description="Helical" evidence="8">
    <location>
        <begin position="232"/>
        <end position="255"/>
    </location>
</feature>
<dbReference type="GO" id="GO:0009103">
    <property type="term" value="P:lipopolysaccharide biosynthetic process"/>
    <property type="evidence" value="ECO:0007669"/>
    <property type="project" value="UniProtKB-KW"/>
</dbReference>
<dbReference type="Proteomes" id="UP000234271">
    <property type="component" value="Chromosome"/>
</dbReference>
<dbReference type="SUPFAM" id="SSF53448">
    <property type="entry name" value="Nucleotide-diphospho-sugar transferases"/>
    <property type="match status" value="1"/>
</dbReference>
<evidence type="ECO:0000256" key="7">
    <source>
        <dbReference type="ARBA" id="ARBA00023136"/>
    </source>
</evidence>
<keyword evidence="11" id="KW-1185">Reference proteome</keyword>
<dbReference type="AlphaFoldDB" id="A0A2N9YHI1"/>
<sequence>MHSLSLIIPVYNEAENIPLLQEKIAKTLAQLSYPYEIIYVDDGSQDQSFAVLTALAQNNAFIKVIQFTCNHGQTAAIAAGIDHATGDVIIFMDADLQNDPADIPMILNKLDEGYDLVSGWRANRQDAWLTRTLPSNMANWLISKVTGVRLHDYGCTLKAYRKEVLQGYRLYGEMHRFLPAYAAQVGARIAEIPVNHNPRRFGQSKYGLERIFKVILDLFTVKFLSKYGQKPIYLFGSIGAGFIVGSFLLLIYLLLDKFFYAQSLVTSPLLLMSAMFFIVGVQSIFFGLIGELLMRTYYESQDKPTYSIRTRFNITADKP</sequence>
<dbReference type="RefSeq" id="WP_062152037.1">
    <property type="nucleotide sequence ID" value="NZ_CP012373.2"/>
</dbReference>
<evidence type="ECO:0000256" key="8">
    <source>
        <dbReference type="SAM" id="Phobius"/>
    </source>
</evidence>
<evidence type="ECO:0000256" key="4">
    <source>
        <dbReference type="ARBA" id="ARBA00022692"/>
    </source>
</evidence>
<keyword evidence="3 10" id="KW-0808">Transferase</keyword>
<dbReference type="OrthoDB" id="9811884at2"/>
<dbReference type="EMBL" id="CP018889">
    <property type="protein sequence ID" value="AUI69923.1"/>
    <property type="molecule type" value="Genomic_DNA"/>
</dbReference>
<keyword evidence="7 8" id="KW-0472">Membrane</keyword>
<name>A0A2N9YHI1_9GAMM</name>
<reference evidence="11" key="1">
    <citation type="submission" date="2016-12" db="EMBL/GenBank/DDBJ databases">
        <title>Complete Genome Sequence of Beggiatoa leptomitiformis D-401.</title>
        <authorList>
            <person name="Fomenkov A."/>
            <person name="Vincze T."/>
            <person name="Grabovich M."/>
            <person name="Anton B.P."/>
            <person name="Dubinina G."/>
            <person name="Orlova M."/>
            <person name="Belousova E."/>
            <person name="Roberts R.J."/>
        </authorList>
    </citation>
    <scope>NUCLEOTIDE SEQUENCE [LARGE SCALE GENOMIC DNA]</scope>
    <source>
        <strain evidence="11">D-401</strain>
    </source>
</reference>
<dbReference type="STRING" id="288004.AL038_09035"/>
<dbReference type="GO" id="GO:0099621">
    <property type="term" value="F:undecaprenyl-phosphate 4-deoxy-4-formamido-L-arabinose transferase activity"/>
    <property type="evidence" value="ECO:0007669"/>
    <property type="project" value="TreeGrafter"/>
</dbReference>
<evidence type="ECO:0000256" key="1">
    <source>
        <dbReference type="ARBA" id="ARBA00022475"/>
    </source>
</evidence>
<dbReference type="CDD" id="cd04187">
    <property type="entry name" value="DPM1_like_bac"/>
    <property type="match status" value="1"/>
</dbReference>
<keyword evidence="6 8" id="KW-1133">Transmembrane helix</keyword>
<dbReference type="KEGG" id="blep:AL038_09035"/>
<evidence type="ECO:0000313" key="10">
    <source>
        <dbReference type="EMBL" id="AUI69923.1"/>
    </source>
</evidence>
<organism evidence="10 11">
    <name type="scientific">Beggiatoa leptomitoformis</name>
    <dbReference type="NCBI Taxonomy" id="288004"/>
    <lineage>
        <taxon>Bacteria</taxon>
        <taxon>Pseudomonadati</taxon>
        <taxon>Pseudomonadota</taxon>
        <taxon>Gammaproteobacteria</taxon>
        <taxon>Thiotrichales</taxon>
        <taxon>Thiotrichaceae</taxon>
        <taxon>Beggiatoa</taxon>
    </lineage>
</organism>
<dbReference type="InterPro" id="IPR001173">
    <property type="entry name" value="Glyco_trans_2-like"/>
</dbReference>